<dbReference type="Proteomes" id="UP000028999">
    <property type="component" value="Unassembled WGS sequence"/>
</dbReference>
<dbReference type="EMBL" id="LK033183">
    <property type="protein sequence ID" value="CDY53286.1"/>
    <property type="molecule type" value="Genomic_DNA"/>
</dbReference>
<proteinExistence type="predicted"/>
<sequence length="133" mass="14376">MKLRRDRHWKLSSSGFTATESLKIGDWPQGDVTGLARPRLAAESDQELDMRGSSPVSGFCVTGDGDPCDEGHGGDAIIGFDLLSSKPSFMNPSKRITGFTTSRFSAKHERIGGDVFAYPHPFGERVAADSESL</sequence>
<evidence type="ECO:0000313" key="1">
    <source>
        <dbReference type="EMBL" id="CAF2098979.1"/>
    </source>
</evidence>
<dbReference type="EMBL" id="HG994359">
    <property type="protein sequence ID" value="CAF2098979.1"/>
    <property type="molecule type" value="Genomic_DNA"/>
</dbReference>
<dbReference type="PaxDb" id="3708-A0A078ITX1"/>
<dbReference type="Proteomes" id="UP001295469">
    <property type="component" value="Chromosome A05"/>
</dbReference>
<evidence type="ECO:0000313" key="2">
    <source>
        <dbReference type="EMBL" id="CDY53286.1"/>
    </source>
</evidence>
<organism evidence="2 3">
    <name type="scientific">Brassica napus</name>
    <name type="common">Rape</name>
    <dbReference type="NCBI Taxonomy" id="3708"/>
    <lineage>
        <taxon>Eukaryota</taxon>
        <taxon>Viridiplantae</taxon>
        <taxon>Streptophyta</taxon>
        <taxon>Embryophyta</taxon>
        <taxon>Tracheophyta</taxon>
        <taxon>Spermatophyta</taxon>
        <taxon>Magnoliopsida</taxon>
        <taxon>eudicotyledons</taxon>
        <taxon>Gunneridae</taxon>
        <taxon>Pentapetalae</taxon>
        <taxon>rosids</taxon>
        <taxon>malvids</taxon>
        <taxon>Brassicales</taxon>
        <taxon>Brassicaceae</taxon>
        <taxon>Brassiceae</taxon>
        <taxon>Brassica</taxon>
    </lineage>
</organism>
<keyword evidence="3" id="KW-1185">Reference proteome</keyword>
<name>A0A078ITX1_BRANA</name>
<reference evidence="1" key="3">
    <citation type="submission" date="2021-01" db="EMBL/GenBank/DDBJ databases">
        <authorList>
            <consortium name="Genoscope - CEA"/>
            <person name="William W."/>
        </authorList>
    </citation>
    <scope>NUCLEOTIDE SEQUENCE</scope>
</reference>
<reference evidence="2 3" key="1">
    <citation type="journal article" date="2014" name="Science">
        <title>Plant genetics. Early allopolyploid evolution in the post-Neolithic Brassica napus oilseed genome.</title>
        <authorList>
            <person name="Chalhoub B."/>
            <person name="Denoeud F."/>
            <person name="Liu S."/>
            <person name="Parkin I.A."/>
            <person name="Tang H."/>
            <person name="Wang X."/>
            <person name="Chiquet J."/>
            <person name="Belcram H."/>
            <person name="Tong C."/>
            <person name="Samans B."/>
            <person name="Correa M."/>
            <person name="Da Silva C."/>
            <person name="Just J."/>
            <person name="Falentin C."/>
            <person name="Koh C.S."/>
            <person name="Le Clainche I."/>
            <person name="Bernard M."/>
            <person name="Bento P."/>
            <person name="Noel B."/>
            <person name="Labadie K."/>
            <person name="Alberti A."/>
            <person name="Charles M."/>
            <person name="Arnaud D."/>
            <person name="Guo H."/>
            <person name="Daviaud C."/>
            <person name="Alamery S."/>
            <person name="Jabbari K."/>
            <person name="Zhao M."/>
            <person name="Edger P.P."/>
            <person name="Chelaifa H."/>
            <person name="Tack D."/>
            <person name="Lassalle G."/>
            <person name="Mestiri I."/>
            <person name="Schnel N."/>
            <person name="Le Paslier M.C."/>
            <person name="Fan G."/>
            <person name="Renault V."/>
            <person name="Bayer P.E."/>
            <person name="Golicz A.A."/>
            <person name="Manoli S."/>
            <person name="Lee T.H."/>
            <person name="Thi V.H."/>
            <person name="Chalabi S."/>
            <person name="Hu Q."/>
            <person name="Fan C."/>
            <person name="Tollenaere R."/>
            <person name="Lu Y."/>
            <person name="Battail C."/>
            <person name="Shen J."/>
            <person name="Sidebottom C.H."/>
            <person name="Wang X."/>
            <person name="Canaguier A."/>
            <person name="Chauveau A."/>
            <person name="Berard A."/>
            <person name="Deniot G."/>
            <person name="Guan M."/>
            <person name="Liu Z."/>
            <person name="Sun F."/>
            <person name="Lim Y.P."/>
            <person name="Lyons E."/>
            <person name="Town C.D."/>
            <person name="Bancroft I."/>
            <person name="Wang X."/>
            <person name="Meng J."/>
            <person name="Ma J."/>
            <person name="Pires J.C."/>
            <person name="King G.J."/>
            <person name="Brunel D."/>
            <person name="Delourme R."/>
            <person name="Renard M."/>
            <person name="Aury J.M."/>
            <person name="Adams K.L."/>
            <person name="Batley J."/>
            <person name="Snowdon R.J."/>
            <person name="Tost J."/>
            <person name="Edwards D."/>
            <person name="Zhou Y."/>
            <person name="Hua W."/>
            <person name="Sharpe A.G."/>
            <person name="Paterson A.H."/>
            <person name="Guan C."/>
            <person name="Wincker P."/>
        </authorList>
    </citation>
    <scope>NUCLEOTIDE SEQUENCE [LARGE SCALE GENOMIC DNA]</scope>
    <source>
        <strain evidence="3">cv. Darmor-bzh</strain>
    </source>
</reference>
<accession>A0A078ITX1</accession>
<dbReference type="Gramene" id="CDY53286">
    <property type="protein sequence ID" value="CDY53286"/>
    <property type="gene ID" value="GSBRNA2T00010328001"/>
</dbReference>
<reference evidence="2" key="2">
    <citation type="submission" date="2014-06" db="EMBL/GenBank/DDBJ databases">
        <authorList>
            <person name="Genoscope - CEA"/>
        </authorList>
    </citation>
    <scope>NUCLEOTIDE SEQUENCE</scope>
</reference>
<evidence type="ECO:0000313" key="3">
    <source>
        <dbReference type="Proteomes" id="UP000028999"/>
    </source>
</evidence>
<gene>
    <name evidence="2" type="primary">BnaA05g35960D</name>
    <name evidence="1" type="ORF">DARMORV10_A05P24970.1</name>
    <name evidence="2" type="ORF">GSBRNA2T00010328001</name>
</gene>
<protein>
    <submittedName>
        <fullName evidence="1">(rape) hypothetical protein</fullName>
    </submittedName>
    <submittedName>
        <fullName evidence="2">BnaA05g35960D protein</fullName>
    </submittedName>
</protein>
<dbReference type="AlphaFoldDB" id="A0A078ITX1"/>